<protein>
    <submittedName>
        <fullName evidence="4">Phage integrase family protein</fullName>
    </submittedName>
</protein>
<keyword evidence="2" id="KW-0233">DNA recombination</keyword>
<dbReference type="Pfam" id="PF00589">
    <property type="entry name" value="Phage_integrase"/>
    <property type="match status" value="1"/>
</dbReference>
<dbReference type="PANTHER" id="PTHR30349">
    <property type="entry name" value="PHAGE INTEGRASE-RELATED"/>
    <property type="match status" value="1"/>
</dbReference>
<accession>A0A222E4X5</accession>
<evidence type="ECO:0000256" key="1">
    <source>
        <dbReference type="ARBA" id="ARBA00022908"/>
    </source>
</evidence>
<dbReference type="PANTHER" id="PTHR30349:SF64">
    <property type="entry name" value="PROPHAGE INTEGRASE INTD-RELATED"/>
    <property type="match status" value="1"/>
</dbReference>
<dbReference type="InterPro" id="IPR002104">
    <property type="entry name" value="Integrase_catalytic"/>
</dbReference>
<dbReference type="AlphaFoldDB" id="A0A222E4X5"/>
<gene>
    <name evidence="4" type="ORF">ANTHELSMS3_02607</name>
</gene>
<dbReference type="RefSeq" id="WP_157733504.1">
    <property type="nucleotide sequence ID" value="NZ_CP022540.1"/>
</dbReference>
<dbReference type="GO" id="GO:0003677">
    <property type="term" value="F:DNA binding"/>
    <property type="evidence" value="ECO:0007669"/>
    <property type="project" value="InterPro"/>
</dbReference>
<evidence type="ECO:0000259" key="3">
    <source>
        <dbReference type="PROSITE" id="PS51898"/>
    </source>
</evidence>
<feature type="domain" description="Tyr recombinase" evidence="3">
    <location>
        <begin position="110"/>
        <end position="289"/>
    </location>
</feature>
<dbReference type="Gene3D" id="1.10.443.10">
    <property type="entry name" value="Intergrase catalytic core"/>
    <property type="match status" value="1"/>
</dbReference>
<dbReference type="OrthoDB" id="7510934at2"/>
<dbReference type="InterPro" id="IPR050090">
    <property type="entry name" value="Tyrosine_recombinase_XerCD"/>
</dbReference>
<evidence type="ECO:0000313" key="5">
    <source>
        <dbReference type="Proteomes" id="UP000203589"/>
    </source>
</evidence>
<dbReference type="Proteomes" id="UP000203589">
    <property type="component" value="Chromosome"/>
</dbReference>
<evidence type="ECO:0000313" key="4">
    <source>
        <dbReference type="EMBL" id="ASP21269.1"/>
    </source>
</evidence>
<dbReference type="GO" id="GO:0015074">
    <property type="term" value="P:DNA integration"/>
    <property type="evidence" value="ECO:0007669"/>
    <property type="project" value="UniProtKB-KW"/>
</dbReference>
<reference evidence="4 5" key="1">
    <citation type="submission" date="2017-07" db="EMBL/GenBank/DDBJ databases">
        <title>Genome Sequence of Antarctobacter heliothermus Strain SMS3 Isolated from a culture of the Diatom Skeletonema marinoi.</title>
        <authorList>
            <person name="Topel M."/>
            <person name="Pinder M.I.M."/>
            <person name="Johansson O.N."/>
            <person name="Kourtchenko O."/>
            <person name="Godhe A."/>
            <person name="Clarke A.K."/>
        </authorList>
    </citation>
    <scope>NUCLEOTIDE SEQUENCE [LARGE SCALE GENOMIC DNA]</scope>
    <source>
        <strain evidence="4 5">SMS3</strain>
    </source>
</reference>
<dbReference type="InterPro" id="IPR013762">
    <property type="entry name" value="Integrase-like_cat_sf"/>
</dbReference>
<organism evidence="4 5">
    <name type="scientific">Antarctobacter heliothermus</name>
    <dbReference type="NCBI Taxonomy" id="74033"/>
    <lineage>
        <taxon>Bacteria</taxon>
        <taxon>Pseudomonadati</taxon>
        <taxon>Pseudomonadota</taxon>
        <taxon>Alphaproteobacteria</taxon>
        <taxon>Rhodobacterales</taxon>
        <taxon>Roseobacteraceae</taxon>
        <taxon>Antarctobacter</taxon>
    </lineage>
</organism>
<evidence type="ECO:0000256" key="2">
    <source>
        <dbReference type="ARBA" id="ARBA00023172"/>
    </source>
</evidence>
<dbReference type="SUPFAM" id="SSF56349">
    <property type="entry name" value="DNA breaking-rejoining enzymes"/>
    <property type="match status" value="1"/>
</dbReference>
<keyword evidence="5" id="KW-1185">Reference proteome</keyword>
<dbReference type="KEGG" id="aht:ANTHELSMS3_02607"/>
<proteinExistence type="predicted"/>
<dbReference type="PROSITE" id="PS51898">
    <property type="entry name" value="TYR_RECOMBINASE"/>
    <property type="match status" value="1"/>
</dbReference>
<dbReference type="EMBL" id="CP022540">
    <property type="protein sequence ID" value="ASP21269.1"/>
    <property type="molecule type" value="Genomic_DNA"/>
</dbReference>
<sequence length="301" mass="34483">MPRVSSYLTSSLVDDYLVSPKFKRLKQRTQKDYLGWLDRFSHEFGDDPAAMFEEWESLGEVNDWRDAWKDSPKQYDYAGTVVTILMNWGVKQGKIRRHHCTFDKVYKADRAHITWTPAYIEKFLSVAPDNIGRVLIAATETGLRPADLVQLRRFNVEILPSGNRRLRIPTQKRGVYAHIPITPKMAEIIDSAPDGQEYILTNPSGKQWTERYASQRLSHWKNKAGLTKEALGYSLHMHDCRGTATTKLLEAGADAFQLATVFGWNLRYATQMIEVYAVVGSDKTDRILELVQRAEKNASRT</sequence>
<name>A0A222E4X5_9RHOB</name>
<keyword evidence="1" id="KW-0229">DNA integration</keyword>
<dbReference type="GO" id="GO:0006310">
    <property type="term" value="P:DNA recombination"/>
    <property type="evidence" value="ECO:0007669"/>
    <property type="project" value="UniProtKB-KW"/>
</dbReference>
<dbReference type="InterPro" id="IPR011010">
    <property type="entry name" value="DNA_brk_join_enz"/>
</dbReference>